<sequence length="197" mass="23081">MLENKKTRRRQNSNKAYIDALQENYSKINVIRVDIAYKKPYSEEMTVDDATKDLNRLLNNRRSKPTIFEDNIGYVIKKEHTEDKGVHFHAFFMFDGQKVLKDAFKADEIGTYWNENITKGKGTYYNCNKNSYPEHGIGMLQHTDKEKRENLDKAMMYLCKDEQQIDSLSNKKERSVVRGTIPKSKSNIGRPRKNNAF</sequence>
<dbReference type="Pfam" id="PF11726">
    <property type="entry name" value="YagK_YfjJ_C"/>
    <property type="match status" value="1"/>
</dbReference>
<dbReference type="EMBL" id="CP134854">
    <property type="protein sequence ID" value="WNL29606.1"/>
    <property type="molecule type" value="Genomic_DNA"/>
</dbReference>
<protein>
    <submittedName>
        <fullName evidence="3">Inovirus-type Gp2 protein</fullName>
    </submittedName>
</protein>
<gene>
    <name evidence="3" type="ORF">RMQ68_09600</name>
</gene>
<feature type="domain" description="YagK/YfjJ C-terminal" evidence="2">
    <location>
        <begin position="23"/>
        <end position="162"/>
    </location>
</feature>
<proteinExistence type="predicted"/>
<accession>A0AA96DIM5</accession>
<evidence type="ECO:0000313" key="3">
    <source>
        <dbReference type="EMBL" id="WNL29606.1"/>
    </source>
</evidence>
<reference evidence="3" key="1">
    <citation type="submission" date="2023-09" db="EMBL/GenBank/DDBJ databases">
        <title>Arcobacter tbilisiensis sp. nov. isolated from chicken meat in Tbilisi, Georgia.</title>
        <authorList>
            <person name="Matthias R."/>
            <person name="Zautner A.E."/>
        </authorList>
    </citation>
    <scope>NUCLEOTIDE SEQUENCE</scope>
    <source>
        <strain evidence="3">LEO 52</strain>
    </source>
</reference>
<organism evidence="3">
    <name type="scientific">Arcobacter sp. AZ-2023</name>
    <dbReference type="NCBI Taxonomy" id="3074453"/>
    <lineage>
        <taxon>Bacteria</taxon>
        <taxon>Pseudomonadati</taxon>
        <taxon>Campylobacterota</taxon>
        <taxon>Epsilonproteobacteria</taxon>
        <taxon>Campylobacterales</taxon>
        <taxon>Arcobacteraceae</taxon>
        <taxon>Arcobacter</taxon>
    </lineage>
</organism>
<evidence type="ECO:0000259" key="2">
    <source>
        <dbReference type="Pfam" id="PF11726"/>
    </source>
</evidence>
<name>A0AA96DIM5_9BACT</name>
<dbReference type="InterPro" id="IPR057271">
    <property type="entry name" value="YagK_YfjJ_C"/>
</dbReference>
<feature type="region of interest" description="Disordered" evidence="1">
    <location>
        <begin position="169"/>
        <end position="197"/>
    </location>
</feature>
<evidence type="ECO:0000256" key="1">
    <source>
        <dbReference type="SAM" id="MobiDB-lite"/>
    </source>
</evidence>
<dbReference type="AlphaFoldDB" id="A0AA96DIM5"/>